<dbReference type="GO" id="GO:0005351">
    <property type="term" value="F:carbohydrate:proton symporter activity"/>
    <property type="evidence" value="ECO:0007669"/>
    <property type="project" value="TreeGrafter"/>
</dbReference>
<dbReference type="InterPro" id="IPR050360">
    <property type="entry name" value="MFS_Sugar_Transporters"/>
</dbReference>
<dbReference type="GO" id="GO:0016020">
    <property type="term" value="C:membrane"/>
    <property type="evidence" value="ECO:0007669"/>
    <property type="project" value="UniProtKB-SubCell"/>
</dbReference>
<dbReference type="InterPro" id="IPR005828">
    <property type="entry name" value="MFS_sugar_transport-like"/>
</dbReference>
<feature type="region of interest" description="Disordered" evidence="7">
    <location>
        <begin position="813"/>
        <end position="843"/>
    </location>
</feature>
<keyword evidence="6 8" id="KW-0472">Membrane</keyword>
<dbReference type="EMBL" id="CVQI01000001">
    <property type="protein sequence ID" value="CRJ85975.1"/>
    <property type="molecule type" value="Genomic_DNA"/>
</dbReference>
<gene>
    <name evidence="10" type="ORF">BN1723_000048</name>
</gene>
<feature type="region of interest" description="Disordered" evidence="7">
    <location>
        <begin position="134"/>
        <end position="162"/>
    </location>
</feature>
<sequence>MDEAHERALNTDILMGLFKKILQRRRDLKLIVTSATMNSKKFSEFYGGAPDFTIPGRTFPVDTMFHRSPVEDYVDQAVQQVLSIHVSMDQGDILVFMTGQEDIEVTCELPLRQRNRRTSDDVARDKMVEDFLRENRLDVYENPATSQTATPSAPGGGDDDAAADDRLAEEFRREFMDAMAQRRQQNAQQQQQRKKAPADGKANEDMAGTTEKMDNVQIEDATLSEPTVLTARAQEAVEAQHAITLKEALRAYPMAIFWSLMVSMCVIMEGYDTILIGNFYAYPQFAKKYGQYIDDNGKHQLSAPWQAGLSNASGVGCFIGVLLNGYLVAKFGQKRILIISLFVLSAFIFMTFFAHTIVILMIGQFFCGLPWGVFATSAPAYASEVLPMSLRVYLTSWTNMCFIIGQLIAAGVLAGLVDRPDEWAYRIPFALQWTWPAFLIPILSFAPESPWHLVRMGRLEDAEKSLRRLQRDDVTDGSSKFSVKATLAEIVHTNNVEIELTAGTSYWDCFRGTELRRTEIACVTFAGQVLAGSSFAYNSTYFFQQVGLDTDQTYYLNTGGTAMALVGTLVNWFCLMPYFGRRRIYLCGMATMATVLYIIGILNVWTDRNSVGMVQAVLTLVWTFVFQLSAGQLGWAIPAEIGSTRLRQKTICLARNSYYVISVISQVLQPYFMNPGELNLRGYTGFIWGSTAFAVFVWAFFRLPESKGRTYEELDYLFAHLTPTRKFASAKAEIFGAEGTEGKMMAEPGAAIGVQDENARPADDRLNPSHPGFEKVDTVGSKASSALSINSGPDNGEYKMSVVNDSGVYLPPSPTEEKAAWPKKHLSSARNSTDTRNGSVGDIEHFSISRESFDSYRRSFDISARSPMPSHDLPARQSLDSHRFPRLPRSAFDRKAANEPPTVEESHFEDVGLNDDHRHGQPQRKRGLFARFGDSNTDLHKETPSSQPNNNAMSRFLGRKRGQSQSGQGAELGSMERPTTATPVEAQEVH</sequence>
<feature type="transmembrane region" description="Helical" evidence="8">
    <location>
        <begin position="309"/>
        <end position="329"/>
    </location>
</feature>
<feature type="region of interest" description="Disordered" evidence="7">
    <location>
        <begin position="863"/>
        <end position="990"/>
    </location>
</feature>
<feature type="compositionally biased region" description="Polar residues" evidence="7">
    <location>
        <begin position="828"/>
        <end position="838"/>
    </location>
</feature>
<dbReference type="PANTHER" id="PTHR48022">
    <property type="entry name" value="PLASTIDIC GLUCOSE TRANSPORTER 4"/>
    <property type="match status" value="1"/>
</dbReference>
<dbReference type="NCBIfam" id="TIGR00879">
    <property type="entry name" value="SP"/>
    <property type="match status" value="1"/>
</dbReference>
<dbReference type="Proteomes" id="UP000045706">
    <property type="component" value="Unassembled WGS sequence"/>
</dbReference>
<dbReference type="Gene3D" id="3.40.50.300">
    <property type="entry name" value="P-loop containing nucleotide triphosphate hydrolases"/>
    <property type="match status" value="2"/>
</dbReference>
<evidence type="ECO:0000259" key="9">
    <source>
        <dbReference type="PROSITE" id="PS50850"/>
    </source>
</evidence>
<reference evidence="11" key="1">
    <citation type="submission" date="2015-05" db="EMBL/GenBank/DDBJ databases">
        <authorList>
            <person name="Fogelqvist Johan"/>
        </authorList>
    </citation>
    <scope>NUCLEOTIDE SEQUENCE [LARGE SCALE GENOMIC DNA]</scope>
</reference>
<dbReference type="Gene3D" id="1.20.1250.20">
    <property type="entry name" value="MFS general substrate transporter like domains"/>
    <property type="match status" value="1"/>
</dbReference>
<feature type="transmembrane region" description="Helical" evidence="8">
    <location>
        <begin position="394"/>
        <end position="417"/>
    </location>
</feature>
<evidence type="ECO:0000256" key="4">
    <source>
        <dbReference type="ARBA" id="ARBA00022692"/>
    </source>
</evidence>
<dbReference type="AlphaFoldDB" id="A0A0G4KFI3"/>
<feature type="region of interest" description="Disordered" evidence="7">
    <location>
        <begin position="179"/>
        <end position="207"/>
    </location>
</feature>
<evidence type="ECO:0000313" key="10">
    <source>
        <dbReference type="EMBL" id="CRJ85975.1"/>
    </source>
</evidence>
<evidence type="ECO:0000313" key="11">
    <source>
        <dbReference type="Proteomes" id="UP000045706"/>
    </source>
</evidence>
<proteinExistence type="inferred from homology"/>
<dbReference type="InterPro" id="IPR036259">
    <property type="entry name" value="MFS_trans_sf"/>
</dbReference>
<comment type="subcellular location">
    <subcellularLocation>
        <location evidence="1">Membrane</location>
        <topology evidence="1">Multi-pass membrane protein</topology>
    </subcellularLocation>
</comment>
<feature type="compositionally biased region" description="Basic and acidic residues" evidence="7">
    <location>
        <begin position="904"/>
        <end position="919"/>
    </location>
</feature>
<feature type="transmembrane region" description="Helical" evidence="8">
    <location>
        <begin position="611"/>
        <end position="635"/>
    </location>
</feature>
<feature type="transmembrane region" description="Helical" evidence="8">
    <location>
        <begin position="685"/>
        <end position="701"/>
    </location>
</feature>
<dbReference type="FunFam" id="1.20.1250.20:FF:000078">
    <property type="entry name" value="MFS maltose transporter, putative"/>
    <property type="match status" value="1"/>
</dbReference>
<evidence type="ECO:0000256" key="6">
    <source>
        <dbReference type="ARBA" id="ARBA00023136"/>
    </source>
</evidence>
<feature type="compositionally biased region" description="Low complexity" evidence="7">
    <location>
        <begin position="181"/>
        <end position="191"/>
    </location>
</feature>
<keyword evidence="3" id="KW-0813">Transport</keyword>
<feature type="transmembrane region" description="Helical" evidence="8">
    <location>
        <begin position="336"/>
        <end position="355"/>
    </location>
</feature>
<evidence type="ECO:0000256" key="5">
    <source>
        <dbReference type="ARBA" id="ARBA00022989"/>
    </source>
</evidence>
<dbReference type="SUPFAM" id="SSF52540">
    <property type="entry name" value="P-loop containing nucleoside triphosphate hydrolases"/>
    <property type="match status" value="1"/>
</dbReference>
<dbReference type="InterPro" id="IPR005829">
    <property type="entry name" value="Sugar_transporter_CS"/>
</dbReference>
<dbReference type="PANTHER" id="PTHR48022:SF83">
    <property type="entry name" value="MAJOR FACILITATOR SUPERFAMILY (MFS) PROFILE DOMAIN-CONTAINING PROTEIN"/>
    <property type="match status" value="1"/>
</dbReference>
<feature type="transmembrane region" description="Helical" evidence="8">
    <location>
        <begin position="520"/>
        <end position="542"/>
    </location>
</feature>
<dbReference type="Pfam" id="PF00083">
    <property type="entry name" value="Sugar_tr"/>
    <property type="match status" value="1"/>
</dbReference>
<evidence type="ECO:0000256" key="1">
    <source>
        <dbReference type="ARBA" id="ARBA00004141"/>
    </source>
</evidence>
<evidence type="ECO:0000256" key="7">
    <source>
        <dbReference type="SAM" id="MobiDB-lite"/>
    </source>
</evidence>
<keyword evidence="5 8" id="KW-1133">Transmembrane helix</keyword>
<accession>A0A0G4KFI3</accession>
<evidence type="ECO:0000256" key="8">
    <source>
        <dbReference type="SAM" id="Phobius"/>
    </source>
</evidence>
<dbReference type="PROSITE" id="PS00217">
    <property type="entry name" value="SUGAR_TRANSPORT_2"/>
    <property type="match status" value="1"/>
</dbReference>
<feature type="transmembrane region" description="Helical" evidence="8">
    <location>
        <begin position="656"/>
        <end position="673"/>
    </location>
</feature>
<dbReference type="InterPro" id="IPR027417">
    <property type="entry name" value="P-loop_NTPase"/>
</dbReference>
<name>A0A0G4KFI3_VERLO</name>
<keyword evidence="4 8" id="KW-0812">Transmembrane</keyword>
<feature type="compositionally biased region" description="Polar residues" evidence="7">
    <location>
        <begin position="944"/>
        <end position="953"/>
    </location>
</feature>
<dbReference type="SUPFAM" id="SSF103473">
    <property type="entry name" value="MFS general substrate transporter"/>
    <property type="match status" value="1"/>
</dbReference>
<feature type="domain" description="Major facilitator superfamily (MFS) profile" evidence="9">
    <location>
        <begin position="258"/>
        <end position="707"/>
    </location>
</feature>
<dbReference type="PROSITE" id="PS50850">
    <property type="entry name" value="MFS"/>
    <property type="match status" value="1"/>
</dbReference>
<evidence type="ECO:0000256" key="2">
    <source>
        <dbReference type="ARBA" id="ARBA00010992"/>
    </source>
</evidence>
<feature type="transmembrane region" description="Helical" evidence="8">
    <location>
        <begin position="584"/>
        <end position="605"/>
    </location>
</feature>
<comment type="similarity">
    <text evidence="2">Belongs to the major facilitator superfamily. Sugar transporter (TC 2.A.1.1) family.</text>
</comment>
<dbReference type="InterPro" id="IPR003663">
    <property type="entry name" value="Sugar/inositol_transpt"/>
</dbReference>
<dbReference type="InterPro" id="IPR020846">
    <property type="entry name" value="MFS_dom"/>
</dbReference>
<protein>
    <recommendedName>
        <fullName evidence="9">Major facilitator superfamily (MFS) profile domain-containing protein</fullName>
    </recommendedName>
</protein>
<feature type="transmembrane region" description="Helical" evidence="8">
    <location>
        <begin position="554"/>
        <end position="575"/>
    </location>
</feature>
<organism evidence="10 11">
    <name type="scientific">Verticillium longisporum</name>
    <name type="common">Verticillium dahliae var. longisporum</name>
    <dbReference type="NCBI Taxonomy" id="100787"/>
    <lineage>
        <taxon>Eukaryota</taxon>
        <taxon>Fungi</taxon>
        <taxon>Dikarya</taxon>
        <taxon>Ascomycota</taxon>
        <taxon>Pezizomycotina</taxon>
        <taxon>Sordariomycetes</taxon>
        <taxon>Hypocreomycetidae</taxon>
        <taxon>Glomerellales</taxon>
        <taxon>Plectosphaerellaceae</taxon>
        <taxon>Verticillium</taxon>
    </lineage>
</organism>
<feature type="transmembrane region" description="Helical" evidence="8">
    <location>
        <begin position="255"/>
        <end position="282"/>
    </location>
</feature>
<evidence type="ECO:0000256" key="3">
    <source>
        <dbReference type="ARBA" id="ARBA00022448"/>
    </source>
</evidence>